<dbReference type="RefSeq" id="WP_105053302.1">
    <property type="nucleotide sequence ID" value="NZ_BMYG01000001.1"/>
</dbReference>
<accession>A0A2S7UYG4</accession>
<dbReference type="OrthoDB" id="9795117at2"/>
<evidence type="ECO:0008006" key="3">
    <source>
        <dbReference type="Google" id="ProtNLM"/>
    </source>
</evidence>
<dbReference type="Gene3D" id="3.40.1260.10">
    <property type="entry name" value="DsrEFH-like"/>
    <property type="match status" value="1"/>
</dbReference>
<sequence length="88" mass="9914">MTKKTLHLIFSLDGWQKAKPLLDSDDKVLFLQDAVYQLQANLAIETTSLYAREIDVSARNINPADNITIIDDATWVELTTAAHNVISW</sequence>
<protein>
    <recommendedName>
        <fullName evidence="3">Sulfurtransferase TusB</fullName>
    </recommendedName>
</protein>
<dbReference type="Proteomes" id="UP000239007">
    <property type="component" value="Unassembled WGS sequence"/>
</dbReference>
<dbReference type="SUPFAM" id="SSF75169">
    <property type="entry name" value="DsrEFH-like"/>
    <property type="match status" value="1"/>
</dbReference>
<dbReference type="GO" id="GO:0005737">
    <property type="term" value="C:cytoplasm"/>
    <property type="evidence" value="ECO:0007669"/>
    <property type="project" value="InterPro"/>
</dbReference>
<name>A0A2S7UYG4_9GAMM</name>
<dbReference type="AlphaFoldDB" id="A0A2S7UYG4"/>
<dbReference type="Pfam" id="PF04077">
    <property type="entry name" value="DsrH"/>
    <property type="match status" value="1"/>
</dbReference>
<dbReference type="InterPro" id="IPR007215">
    <property type="entry name" value="Sulphur_relay_TusB/DsrH"/>
</dbReference>
<reference evidence="1 2" key="1">
    <citation type="submission" date="2016-12" db="EMBL/GenBank/DDBJ databases">
        <title>Diversity of luminous bacteria.</title>
        <authorList>
            <person name="Yoshizawa S."/>
            <person name="Kogure K."/>
        </authorList>
    </citation>
    <scope>NUCLEOTIDE SEQUENCE [LARGE SCALE GENOMIC DNA]</scope>
    <source>
        <strain evidence="1 2">SA4-48</strain>
    </source>
</reference>
<dbReference type="NCBIfam" id="TIGR03011">
    <property type="entry name" value="sulf_tusB_dsrH"/>
    <property type="match status" value="1"/>
</dbReference>
<dbReference type="InterPro" id="IPR027396">
    <property type="entry name" value="DsrEFH-like"/>
</dbReference>
<organism evidence="1 2">
    <name type="scientific">Psychrosphaera saromensis</name>
    <dbReference type="NCBI Taxonomy" id="716813"/>
    <lineage>
        <taxon>Bacteria</taxon>
        <taxon>Pseudomonadati</taxon>
        <taxon>Pseudomonadota</taxon>
        <taxon>Gammaproteobacteria</taxon>
        <taxon>Alteromonadales</taxon>
        <taxon>Pseudoalteromonadaceae</taxon>
        <taxon>Psychrosphaera</taxon>
    </lineage>
</organism>
<keyword evidence="2" id="KW-1185">Reference proteome</keyword>
<proteinExistence type="predicted"/>
<dbReference type="EMBL" id="MSCH01000003">
    <property type="protein sequence ID" value="PQJ54778.1"/>
    <property type="molecule type" value="Genomic_DNA"/>
</dbReference>
<gene>
    <name evidence="1" type="ORF">BTO11_14720</name>
</gene>
<dbReference type="GO" id="GO:0002143">
    <property type="term" value="P:tRNA wobble position uridine thiolation"/>
    <property type="evidence" value="ECO:0007669"/>
    <property type="project" value="InterPro"/>
</dbReference>
<evidence type="ECO:0000313" key="1">
    <source>
        <dbReference type="EMBL" id="PQJ54778.1"/>
    </source>
</evidence>
<evidence type="ECO:0000313" key="2">
    <source>
        <dbReference type="Proteomes" id="UP000239007"/>
    </source>
</evidence>
<comment type="caution">
    <text evidence="1">The sequence shown here is derived from an EMBL/GenBank/DDBJ whole genome shotgun (WGS) entry which is preliminary data.</text>
</comment>